<reference evidence="1" key="1">
    <citation type="journal article" date="2014" name="Int. J. Syst. Evol. Microbiol.">
        <title>Complete genome sequence of Corynebacterium casei LMG S-19264T (=DSM 44701T), isolated from a smear-ripened cheese.</title>
        <authorList>
            <consortium name="US DOE Joint Genome Institute (JGI-PGF)"/>
            <person name="Walter F."/>
            <person name="Albersmeier A."/>
            <person name="Kalinowski J."/>
            <person name="Ruckert C."/>
        </authorList>
    </citation>
    <scope>NUCLEOTIDE SEQUENCE</scope>
    <source>
        <strain evidence="1">JCM 14359</strain>
    </source>
</reference>
<evidence type="ECO:0000313" key="1">
    <source>
        <dbReference type="EMBL" id="GGI95957.1"/>
    </source>
</evidence>
<organism evidence="1 2">
    <name type="scientific">Halobellus salinus</name>
    <dbReference type="NCBI Taxonomy" id="931585"/>
    <lineage>
        <taxon>Archaea</taxon>
        <taxon>Methanobacteriati</taxon>
        <taxon>Methanobacteriota</taxon>
        <taxon>Stenosarchaea group</taxon>
        <taxon>Halobacteria</taxon>
        <taxon>Halobacteriales</taxon>
        <taxon>Haloferacaceae</taxon>
        <taxon>Halobellus</taxon>
    </lineage>
</organism>
<evidence type="ECO:0000313" key="2">
    <source>
        <dbReference type="Proteomes" id="UP000653099"/>
    </source>
</evidence>
<accession>A0A830EDZ2</accession>
<dbReference type="AlphaFoldDB" id="A0A830EDZ2"/>
<reference evidence="1" key="2">
    <citation type="submission" date="2020-09" db="EMBL/GenBank/DDBJ databases">
        <authorList>
            <person name="Sun Q."/>
            <person name="Ohkuma M."/>
        </authorList>
    </citation>
    <scope>NUCLEOTIDE SEQUENCE</scope>
    <source>
        <strain evidence="1">JCM 14359</strain>
    </source>
</reference>
<keyword evidence="2" id="KW-1185">Reference proteome</keyword>
<dbReference type="EMBL" id="BMOC01000001">
    <property type="protein sequence ID" value="GGI95957.1"/>
    <property type="molecule type" value="Genomic_DNA"/>
</dbReference>
<dbReference type="Proteomes" id="UP000653099">
    <property type="component" value="Unassembled WGS sequence"/>
</dbReference>
<name>A0A830EDZ2_9EURY</name>
<gene>
    <name evidence="1" type="ORF">GCM10008995_02480</name>
</gene>
<proteinExistence type="predicted"/>
<comment type="caution">
    <text evidence="1">The sequence shown here is derived from an EMBL/GenBank/DDBJ whole genome shotgun (WGS) entry which is preliminary data.</text>
</comment>
<protein>
    <submittedName>
        <fullName evidence="1">Uncharacterized protein</fullName>
    </submittedName>
</protein>
<sequence length="74" mass="7927">MICEVQHPSVVAFVEIVSKVIVIGNDDPVFGPRNCCESLVSIALVQFVADLDVEAVVSVVSEPVGYLVLDVLIE</sequence>